<dbReference type="Proteomes" id="UP000295264">
    <property type="component" value="Unassembled WGS sequence"/>
</dbReference>
<comment type="caution">
    <text evidence="1">The sequence shown here is derived from an EMBL/GenBank/DDBJ whole genome shotgun (WGS) entry which is preliminary data.</text>
</comment>
<sequence length="43" mass="4753">KTFATCTPHLTVIIIHYGCASIIYLKPKSQSSLGQDRPISVTY</sequence>
<feature type="non-terminal residue" evidence="1">
    <location>
        <position position="1"/>
    </location>
</feature>
<evidence type="ECO:0000313" key="1">
    <source>
        <dbReference type="EMBL" id="TEA38019.1"/>
    </source>
</evidence>
<keyword evidence="2" id="KW-1185">Reference proteome</keyword>
<reference evidence="1 2" key="1">
    <citation type="journal article" date="2018" name="Genomics">
        <title>Molecular footprints of inshore aquatic adaptation in Indo-Pacific humpback dolphin (Sousa chinensis).</title>
        <authorList>
            <person name="Ming Y."/>
            <person name="Jian J."/>
            <person name="Yu F."/>
            <person name="Yu X."/>
            <person name="Wang J."/>
            <person name="Liu W."/>
        </authorList>
    </citation>
    <scope>NUCLEOTIDE SEQUENCE [LARGE SCALE GENOMIC DNA]</scope>
    <source>
        <strain evidence="1">MY-2018</strain>
        <tissue evidence="1">Skin</tissue>
    </source>
</reference>
<gene>
    <name evidence="1" type="ORF">DBR06_SOUSAS27910009</name>
</gene>
<dbReference type="AlphaFoldDB" id="A0A484GR96"/>
<feature type="non-terminal residue" evidence="1">
    <location>
        <position position="43"/>
    </location>
</feature>
<evidence type="ECO:0000313" key="2">
    <source>
        <dbReference type="Proteomes" id="UP000295264"/>
    </source>
</evidence>
<accession>A0A484GR96</accession>
<dbReference type="EMBL" id="QWLN02004850">
    <property type="protein sequence ID" value="TEA38019.1"/>
    <property type="molecule type" value="Genomic_DNA"/>
</dbReference>
<proteinExistence type="predicted"/>
<name>A0A484GR96_SOUCH</name>
<protein>
    <submittedName>
        <fullName evidence="1">Uncharacterized protein</fullName>
    </submittedName>
</protein>
<organism evidence="1 2">
    <name type="scientific">Sousa chinensis</name>
    <name type="common">Indo-pacific humpbacked dolphin</name>
    <name type="synonym">Steno chinensis</name>
    <dbReference type="NCBI Taxonomy" id="103600"/>
    <lineage>
        <taxon>Eukaryota</taxon>
        <taxon>Metazoa</taxon>
        <taxon>Chordata</taxon>
        <taxon>Craniata</taxon>
        <taxon>Vertebrata</taxon>
        <taxon>Euteleostomi</taxon>
        <taxon>Mammalia</taxon>
        <taxon>Eutheria</taxon>
        <taxon>Laurasiatheria</taxon>
        <taxon>Artiodactyla</taxon>
        <taxon>Whippomorpha</taxon>
        <taxon>Cetacea</taxon>
        <taxon>Odontoceti</taxon>
        <taxon>Delphinidae</taxon>
        <taxon>Sousa</taxon>
    </lineage>
</organism>